<organism evidence="1 2">
    <name type="scientific">Sulfurovum riftiae</name>
    <dbReference type="NCBI Taxonomy" id="1630136"/>
    <lineage>
        <taxon>Bacteria</taxon>
        <taxon>Pseudomonadati</taxon>
        <taxon>Campylobacterota</taxon>
        <taxon>Epsilonproteobacteria</taxon>
        <taxon>Campylobacterales</taxon>
        <taxon>Sulfurovaceae</taxon>
        <taxon>Sulfurovum</taxon>
    </lineage>
</organism>
<name>A0A151CFI2_9BACT</name>
<accession>A0A151CFI2</accession>
<proteinExistence type="predicted"/>
<keyword evidence="2" id="KW-1185">Reference proteome</keyword>
<dbReference type="AlphaFoldDB" id="A0A151CFI2"/>
<gene>
    <name evidence="1" type="ORF">AS592_05700</name>
</gene>
<dbReference type="EMBL" id="LNKT01000034">
    <property type="protein sequence ID" value="KYJ86290.1"/>
    <property type="molecule type" value="Genomic_DNA"/>
</dbReference>
<reference evidence="1 2" key="1">
    <citation type="submission" date="2015-11" db="EMBL/GenBank/DDBJ databases">
        <title>Draft genome of Sulfurovum riftiae 1812E, a member of the Epsilonproteobacteria isolated from the tube of the deep-sea hydrothermal vent tubewom Riftia pachyptila.</title>
        <authorList>
            <person name="Vetriani C."/>
            <person name="Giovannelli D."/>
        </authorList>
    </citation>
    <scope>NUCLEOTIDE SEQUENCE [LARGE SCALE GENOMIC DNA]</scope>
    <source>
        <strain evidence="1 2">1812E</strain>
    </source>
</reference>
<dbReference type="RefSeq" id="WP_067331131.1">
    <property type="nucleotide sequence ID" value="NZ_LNKT01000034.1"/>
</dbReference>
<evidence type="ECO:0000313" key="1">
    <source>
        <dbReference type="EMBL" id="KYJ86290.1"/>
    </source>
</evidence>
<evidence type="ECO:0000313" key="2">
    <source>
        <dbReference type="Proteomes" id="UP000075359"/>
    </source>
</evidence>
<protein>
    <recommendedName>
        <fullName evidence="3">Type II secretion system protein</fullName>
    </recommendedName>
</protein>
<comment type="caution">
    <text evidence="1">The sequence shown here is derived from an EMBL/GenBank/DDBJ whole genome shotgun (WGS) entry which is preliminary data.</text>
</comment>
<dbReference type="OrthoDB" id="5372904at2"/>
<sequence>MRKAFSMITAIFVILIMATLAAFILNISSKAVSTTLFQYKKEQAVLYAKSYTELAILAATANDSNVTNCAENINAYVDGTQTEVRNGKGYEVQTRIAYIGNGLACSGTRILTPGNTIITPNETQIIVDVYVRYRDPSAVAAAGIATGAPWVTYHRRTLQKL</sequence>
<evidence type="ECO:0008006" key="3">
    <source>
        <dbReference type="Google" id="ProtNLM"/>
    </source>
</evidence>
<dbReference type="Proteomes" id="UP000075359">
    <property type="component" value="Unassembled WGS sequence"/>
</dbReference>
<dbReference type="STRING" id="1630136.AS592_05700"/>